<comment type="caution">
    <text evidence="3">The sequence shown here is derived from an EMBL/GenBank/DDBJ whole genome shotgun (WGS) entry which is preliminary data.</text>
</comment>
<keyword evidence="4" id="KW-1185">Reference proteome</keyword>
<feature type="compositionally biased region" description="Basic and acidic residues" evidence="2">
    <location>
        <begin position="21"/>
        <end position="30"/>
    </location>
</feature>
<feature type="region of interest" description="Disordered" evidence="2">
    <location>
        <begin position="1"/>
        <end position="37"/>
    </location>
</feature>
<evidence type="ECO:0000313" key="4">
    <source>
        <dbReference type="Proteomes" id="UP000555728"/>
    </source>
</evidence>
<comment type="similarity">
    <text evidence="1">Belongs to the bactofilin family.</text>
</comment>
<organism evidence="3 4">
    <name type="scientific">Roseospira goensis</name>
    <dbReference type="NCBI Taxonomy" id="391922"/>
    <lineage>
        <taxon>Bacteria</taxon>
        <taxon>Pseudomonadati</taxon>
        <taxon>Pseudomonadota</taxon>
        <taxon>Alphaproteobacteria</taxon>
        <taxon>Rhodospirillales</taxon>
        <taxon>Rhodospirillaceae</taxon>
        <taxon>Roseospira</taxon>
    </lineage>
</organism>
<dbReference type="Pfam" id="PF04519">
    <property type="entry name" value="Bactofilin"/>
    <property type="match status" value="1"/>
</dbReference>
<dbReference type="PANTHER" id="PTHR35024">
    <property type="entry name" value="HYPOTHETICAL CYTOSOLIC PROTEIN"/>
    <property type="match status" value="1"/>
</dbReference>
<gene>
    <name evidence="3" type="ORF">GGD88_000677</name>
</gene>
<evidence type="ECO:0000256" key="1">
    <source>
        <dbReference type="ARBA" id="ARBA00044755"/>
    </source>
</evidence>
<feature type="region of interest" description="Disordered" evidence="2">
    <location>
        <begin position="155"/>
        <end position="199"/>
    </location>
</feature>
<protein>
    <submittedName>
        <fullName evidence="3">Cytoskeletal protein CcmA (Bactofilin family)</fullName>
    </submittedName>
</protein>
<reference evidence="3 4" key="1">
    <citation type="submission" date="2020-08" db="EMBL/GenBank/DDBJ databases">
        <title>Genome sequencing of Purple Non-Sulfur Bacteria from various extreme environments.</title>
        <authorList>
            <person name="Mayer M."/>
        </authorList>
    </citation>
    <scope>NUCLEOTIDE SEQUENCE [LARGE SCALE GENOMIC DNA]</scope>
    <source>
        <strain evidence="3 4">JA135</strain>
    </source>
</reference>
<dbReference type="RefSeq" id="WP_246423538.1">
    <property type="nucleotide sequence ID" value="NZ_JACIGI010000004.1"/>
</dbReference>
<accession>A0A7W6RXC6</accession>
<dbReference type="PANTHER" id="PTHR35024:SF4">
    <property type="entry name" value="POLYMER-FORMING CYTOSKELETAL PROTEIN"/>
    <property type="match status" value="1"/>
</dbReference>
<evidence type="ECO:0000256" key="2">
    <source>
        <dbReference type="SAM" id="MobiDB-lite"/>
    </source>
</evidence>
<evidence type="ECO:0000313" key="3">
    <source>
        <dbReference type="EMBL" id="MBB4284963.1"/>
    </source>
</evidence>
<feature type="compositionally biased region" description="Low complexity" evidence="2">
    <location>
        <begin position="9"/>
        <end position="20"/>
    </location>
</feature>
<dbReference type="EMBL" id="JACIGI010000004">
    <property type="protein sequence ID" value="MBB4284963.1"/>
    <property type="molecule type" value="Genomic_DNA"/>
</dbReference>
<dbReference type="InterPro" id="IPR007607">
    <property type="entry name" value="BacA/B"/>
</dbReference>
<dbReference type="Proteomes" id="UP000555728">
    <property type="component" value="Unassembled WGS sequence"/>
</dbReference>
<dbReference type="AlphaFoldDB" id="A0A7W6RXC6"/>
<sequence length="199" mass="20217">MFSRANTKPTPAAPAAQTQAPERKPERRTAGESAPERVVPSIVSADLTVTGDLVSAGEIQIDGRVEGDIKCASLIIGIAGAVTGEVSAQTVRMHGSVSGQVIAKSVFLASTARMIGDVTHESLAIEPGAFLEGHCRRMTEMPDLSLPDRNAAVAEAAEAKPRLASSRSAVGEPAAAGGAGAKTDESGTEPVSADSKTGS</sequence>
<name>A0A7W6RXC6_9PROT</name>
<proteinExistence type="inferred from homology"/>